<evidence type="ECO:0000256" key="4">
    <source>
        <dbReference type="ARBA" id="ARBA00022963"/>
    </source>
</evidence>
<dbReference type="SUPFAM" id="SSF50939">
    <property type="entry name" value="Sialidases"/>
    <property type="match status" value="1"/>
</dbReference>
<reference evidence="9" key="1">
    <citation type="submission" date="2025-08" db="UniProtKB">
        <authorList>
            <consortium name="RefSeq"/>
        </authorList>
    </citation>
    <scope>IDENTIFICATION</scope>
    <source>
        <tissue evidence="9">Brain</tissue>
    </source>
</reference>
<keyword evidence="4" id="KW-0443">Lipid metabolism</keyword>
<evidence type="ECO:0000313" key="8">
    <source>
        <dbReference type="Proteomes" id="UP000694890"/>
    </source>
</evidence>
<evidence type="ECO:0000256" key="3">
    <source>
        <dbReference type="ARBA" id="ARBA00012733"/>
    </source>
</evidence>
<feature type="domain" description="Sialidase" evidence="7">
    <location>
        <begin position="34"/>
        <end position="354"/>
    </location>
</feature>
<evidence type="ECO:0000259" key="7">
    <source>
        <dbReference type="Pfam" id="PF13088"/>
    </source>
</evidence>
<dbReference type="GO" id="GO:0004308">
    <property type="term" value="F:exo-alpha-sialidase activity"/>
    <property type="evidence" value="ECO:0007669"/>
    <property type="project" value="UniProtKB-EC"/>
</dbReference>
<keyword evidence="4" id="KW-0442">Lipid degradation</keyword>
<dbReference type="GO" id="GO:0006689">
    <property type="term" value="P:ganglioside catabolic process"/>
    <property type="evidence" value="ECO:0007669"/>
    <property type="project" value="TreeGrafter"/>
</dbReference>
<dbReference type="GeneID" id="108875919"/>
<dbReference type="Gene3D" id="2.120.10.10">
    <property type="match status" value="1"/>
</dbReference>
<dbReference type="PANTHER" id="PTHR10628">
    <property type="entry name" value="SIALIDASE"/>
    <property type="match status" value="1"/>
</dbReference>
<protein>
    <recommendedName>
        <fullName evidence="3">exo-alpha-sialidase</fullName>
        <ecNumber evidence="3">3.2.1.18</ecNumber>
    </recommendedName>
</protein>
<dbReference type="EC" id="3.2.1.18" evidence="3"/>
<keyword evidence="6" id="KW-0326">Glycosidase</keyword>
<dbReference type="PANTHER" id="PTHR10628:SF23">
    <property type="entry name" value="SIALIDASE-3"/>
    <property type="match status" value="1"/>
</dbReference>
<dbReference type="InterPro" id="IPR011040">
    <property type="entry name" value="Sialidase"/>
</dbReference>
<dbReference type="GO" id="GO:0005737">
    <property type="term" value="C:cytoplasm"/>
    <property type="evidence" value="ECO:0007669"/>
    <property type="project" value="TreeGrafter"/>
</dbReference>
<evidence type="ECO:0000256" key="6">
    <source>
        <dbReference type="ARBA" id="ARBA00023295"/>
    </source>
</evidence>
<gene>
    <name evidence="9" type="primary">LOC108875919</name>
</gene>
<dbReference type="InterPro" id="IPR026856">
    <property type="entry name" value="Sialidase_fam"/>
</dbReference>
<evidence type="ECO:0000256" key="5">
    <source>
        <dbReference type="ARBA" id="ARBA00023277"/>
    </source>
</evidence>
<dbReference type="Pfam" id="PF13088">
    <property type="entry name" value="BNR_2"/>
    <property type="match status" value="1"/>
</dbReference>
<dbReference type="CDD" id="cd15482">
    <property type="entry name" value="Sialidase_non-viral"/>
    <property type="match status" value="1"/>
</dbReference>
<accession>A0AAJ7LFB7</accession>
<dbReference type="GO" id="GO:0009313">
    <property type="term" value="P:oligosaccharide catabolic process"/>
    <property type="evidence" value="ECO:0007669"/>
    <property type="project" value="TreeGrafter"/>
</dbReference>
<dbReference type="Proteomes" id="UP000694890">
    <property type="component" value="Linkage group LG5"/>
</dbReference>
<name>A0AAJ7LFB7_LATCA</name>
<dbReference type="RefSeq" id="XP_018520644.1">
    <property type="nucleotide sequence ID" value="XM_018665128.2"/>
</dbReference>
<evidence type="ECO:0000256" key="1">
    <source>
        <dbReference type="ARBA" id="ARBA00000427"/>
    </source>
</evidence>
<keyword evidence="6" id="KW-0378">Hydrolase</keyword>
<dbReference type="InterPro" id="IPR036278">
    <property type="entry name" value="Sialidase_sf"/>
</dbReference>
<sequence>MDNIQTKTVDVFKSVVYRIPALFYDRNSETLLAFAEQRETADDASTKNLVMSRGTLKDESSGAKTIEWSEFKIVEKAKLDNYRPMNPCPVFEKNTNTLFLFFICVEDGVTEQWQIKNCTNKARLCYITSTDLGQTWSEEGVTELTDKLDEIKNWKTFAVGPGHGLQMKKGRLIVPVHAYACVCAPCSSCCCYITCMCSCTCSAPNALALYSDDRGSTWKLGKMFQSQSGECQMAEIFDGDKSSIYCNARSQGCCRVEAVSENGGADFHTLSNATKLVETHSGCQGSVVSFPAQDEGAEGDPKWLLYTHPCDPCKRFNLGVYVNKSPKDPSKWSKPWIINSGPSGYSDLAYIGNGWFACLVECGVKKETEQIASVVFSYDDIKQSTTMQCIMSCQCFKCP</sequence>
<dbReference type="KEGG" id="lcf:108875919"/>
<evidence type="ECO:0000313" key="9">
    <source>
        <dbReference type="RefSeq" id="XP_018520644.1"/>
    </source>
</evidence>
<comment type="catalytic activity">
    <reaction evidence="1">
        <text>Hydrolysis of alpha-(2-&gt;3)-, alpha-(2-&gt;6)-, alpha-(2-&gt;8)- glycosidic linkages of terminal sialic acid residues in oligosaccharides, glycoproteins, glycolipids, colominic acid and synthetic substrates.</text>
        <dbReference type="EC" id="3.2.1.18"/>
    </reaction>
</comment>
<proteinExistence type="inferred from homology"/>
<evidence type="ECO:0000256" key="2">
    <source>
        <dbReference type="ARBA" id="ARBA00009348"/>
    </source>
</evidence>
<dbReference type="AlphaFoldDB" id="A0AAJ7LFB7"/>
<keyword evidence="5" id="KW-0119">Carbohydrate metabolism</keyword>
<comment type="similarity">
    <text evidence="2">Belongs to the glycosyl hydrolase 33 family.</text>
</comment>
<organism evidence="8 9">
    <name type="scientific">Lates calcarifer</name>
    <name type="common">Barramundi</name>
    <name type="synonym">Holocentrus calcarifer</name>
    <dbReference type="NCBI Taxonomy" id="8187"/>
    <lineage>
        <taxon>Eukaryota</taxon>
        <taxon>Metazoa</taxon>
        <taxon>Chordata</taxon>
        <taxon>Craniata</taxon>
        <taxon>Vertebrata</taxon>
        <taxon>Euteleostomi</taxon>
        <taxon>Actinopterygii</taxon>
        <taxon>Neopterygii</taxon>
        <taxon>Teleostei</taxon>
        <taxon>Neoteleostei</taxon>
        <taxon>Acanthomorphata</taxon>
        <taxon>Carangaria</taxon>
        <taxon>Carangaria incertae sedis</taxon>
        <taxon>Centropomidae</taxon>
        <taxon>Lates</taxon>
    </lineage>
</organism>
<dbReference type="GO" id="GO:0016020">
    <property type="term" value="C:membrane"/>
    <property type="evidence" value="ECO:0007669"/>
    <property type="project" value="TreeGrafter"/>
</dbReference>